<organism evidence="2 3">
    <name type="scientific">Meira miltonrushii</name>
    <dbReference type="NCBI Taxonomy" id="1280837"/>
    <lineage>
        <taxon>Eukaryota</taxon>
        <taxon>Fungi</taxon>
        <taxon>Dikarya</taxon>
        <taxon>Basidiomycota</taxon>
        <taxon>Ustilaginomycotina</taxon>
        <taxon>Exobasidiomycetes</taxon>
        <taxon>Exobasidiales</taxon>
        <taxon>Brachybasidiaceae</taxon>
        <taxon>Meira</taxon>
    </lineage>
</organism>
<evidence type="ECO:0000313" key="3">
    <source>
        <dbReference type="Proteomes" id="UP000245771"/>
    </source>
</evidence>
<feature type="compositionally biased region" description="Gly residues" evidence="1">
    <location>
        <begin position="564"/>
        <end position="575"/>
    </location>
</feature>
<protein>
    <submittedName>
        <fullName evidence="2">Uncharacterized protein</fullName>
    </submittedName>
</protein>
<gene>
    <name evidence="2" type="ORF">FA14DRAFT_182469</name>
</gene>
<dbReference type="Proteomes" id="UP000245771">
    <property type="component" value="Unassembled WGS sequence"/>
</dbReference>
<feature type="region of interest" description="Disordered" evidence="1">
    <location>
        <begin position="348"/>
        <end position="624"/>
    </location>
</feature>
<dbReference type="GeneID" id="37022994"/>
<evidence type="ECO:0000313" key="2">
    <source>
        <dbReference type="EMBL" id="PWN31678.1"/>
    </source>
</evidence>
<proteinExistence type="predicted"/>
<feature type="compositionally biased region" description="Low complexity" evidence="1">
    <location>
        <begin position="500"/>
        <end position="509"/>
    </location>
</feature>
<reference evidence="2 3" key="1">
    <citation type="journal article" date="2018" name="Mol. Biol. Evol.">
        <title>Broad Genomic Sampling Reveals a Smut Pathogenic Ancestry of the Fungal Clade Ustilaginomycotina.</title>
        <authorList>
            <person name="Kijpornyongpan T."/>
            <person name="Mondo S.J."/>
            <person name="Barry K."/>
            <person name="Sandor L."/>
            <person name="Lee J."/>
            <person name="Lipzen A."/>
            <person name="Pangilinan J."/>
            <person name="LaButti K."/>
            <person name="Hainaut M."/>
            <person name="Henrissat B."/>
            <person name="Grigoriev I.V."/>
            <person name="Spatafora J.W."/>
            <person name="Aime M.C."/>
        </authorList>
    </citation>
    <scope>NUCLEOTIDE SEQUENCE [LARGE SCALE GENOMIC DNA]</scope>
    <source>
        <strain evidence="2 3">MCA 3882</strain>
    </source>
</reference>
<feature type="compositionally biased region" description="Polar residues" evidence="1">
    <location>
        <begin position="544"/>
        <end position="556"/>
    </location>
</feature>
<feature type="region of interest" description="Disordered" evidence="1">
    <location>
        <begin position="1"/>
        <end position="49"/>
    </location>
</feature>
<accession>A0A316V3V2</accession>
<name>A0A316V3V2_9BASI</name>
<evidence type="ECO:0000256" key="1">
    <source>
        <dbReference type="SAM" id="MobiDB-lite"/>
    </source>
</evidence>
<dbReference type="STRING" id="1280837.A0A316V3V2"/>
<feature type="compositionally biased region" description="Basic and acidic residues" evidence="1">
    <location>
        <begin position="484"/>
        <end position="499"/>
    </location>
</feature>
<dbReference type="RefSeq" id="XP_025351980.1">
    <property type="nucleotide sequence ID" value="XM_025501213.1"/>
</dbReference>
<dbReference type="OrthoDB" id="2409325at2759"/>
<dbReference type="InParanoid" id="A0A316V3V2"/>
<feature type="compositionally biased region" description="Polar residues" evidence="1">
    <location>
        <begin position="469"/>
        <end position="480"/>
    </location>
</feature>
<feature type="region of interest" description="Disordered" evidence="1">
    <location>
        <begin position="307"/>
        <end position="328"/>
    </location>
</feature>
<feature type="compositionally biased region" description="Polar residues" evidence="1">
    <location>
        <begin position="348"/>
        <end position="358"/>
    </location>
</feature>
<sequence length="624" mass="65961">MALSNTNTASSVSTHAQNIPGAPQKANGSGNKKKKSANKNTSNGHAGKNGVSAIDEAAHAASLTEQAPVAGKVDQAVKVQPADVAEQAEHQAALEAVKIVEQNGSHPSEEKHAVSALHTSVNKRIKVLNKKLQRAIAYSELTEDKLNSDMRRIVASKGNLEGGVSELSEVLKAIEINEKEQQKKANEDSSQVIAKTTQSLKDENAKKVNTLFQFMYLYSLVNASMQAQFAPPPLPTSLQNATSEQVAAIGKLYADFSAAAEVTHADLKSTLLEKLASASSDKILGNVTFQDVLQIIEGLSSPVVQQTSVVQPERTETDSKPQQSTQDQPSILFMQASELEQNEALAHASSNGAVTNDAPSDVKQAEPEGGAVDGVATSAINGGASKKGEEGASGTVLGQAEPSTSTEVVQDGTAKAAVEEPVQTKEVSEPASGLATPSVHKVIDWSAHDDDDFGDLEMQPEPSKMVAPQATQPVSFSSAVQPKPKYEDSNAPKNRDRANNQRQNGQNQRDNAKQQRGKNQQQQQQQPAPLPKLAPQVDEDGFTVASSKRTKMLQQHQAANAMRGGRGGNNGGKGGQRYNNQNANKSDSSNHRNDRGVGGNPNSRGRGRGRGSSSGNGGQDVPVQ</sequence>
<dbReference type="AlphaFoldDB" id="A0A316V3V2"/>
<keyword evidence="3" id="KW-1185">Reference proteome</keyword>
<feature type="compositionally biased region" description="Polar residues" evidence="1">
    <location>
        <begin position="1"/>
        <end position="17"/>
    </location>
</feature>
<dbReference type="EMBL" id="KZ819607">
    <property type="protein sequence ID" value="PWN31678.1"/>
    <property type="molecule type" value="Genomic_DNA"/>
</dbReference>
<feature type="compositionally biased region" description="Low complexity" evidence="1">
    <location>
        <begin position="517"/>
        <end position="536"/>
    </location>
</feature>